<proteinExistence type="inferred from homology"/>
<dbReference type="InterPro" id="IPR036852">
    <property type="entry name" value="Peptidase_S8/S53_dom_sf"/>
</dbReference>
<feature type="active site" description="Charge relay system" evidence="5">
    <location>
        <position position="301"/>
    </location>
</feature>
<dbReference type="CDD" id="cd04077">
    <property type="entry name" value="Peptidases_S8_PCSK9_ProteinaseK_like"/>
    <property type="match status" value="1"/>
</dbReference>
<dbReference type="Gene3D" id="3.40.50.200">
    <property type="entry name" value="Peptidase S8/S53 domain"/>
    <property type="match status" value="1"/>
</dbReference>
<sequence>GIKKRWSLSGSLVGYSIKLPSSAISILSRRPEVLLIEPESIIYNYDFSPINVPDDVAIQSNAGWGMARLAQRQQLKPVRNINKFVHNTMDGKGVKAYILDTGIYLEHSEFDPGRVTWGTTFVSTNPDERDSEQDLNGHGTHVAGIFGGKTYGIAKMSSIIAVKVLDQYGAGVVSDIMSGIEWATEQHLNDSLHNDGSYKGAIINLSLGLGKFSPALNHMIELCSHFDINIVVAAGNRNSDACFDSPASSPYVITVAATTAKDMIAPFSNHGGCVDIFAPGLYIPSAYNSGPYSTASGSGTSCSAPAIAGLIAYLLSLSPSAHSEFGSDQIMKPVEVKSRLKKFATRDALFGLPVNTTNLIGYTGGGYDWKGFYH</sequence>
<reference evidence="8 9" key="1">
    <citation type="journal article" date="2016" name="Proc. Natl. Acad. Sci. U.S.A.">
        <title>Comparative genomics of biotechnologically important yeasts.</title>
        <authorList>
            <person name="Riley R."/>
            <person name="Haridas S."/>
            <person name="Wolfe K.H."/>
            <person name="Lopes M.R."/>
            <person name="Hittinger C.T."/>
            <person name="Goeker M."/>
            <person name="Salamov A.A."/>
            <person name="Wisecaver J.H."/>
            <person name="Long T.M."/>
            <person name="Calvey C.H."/>
            <person name="Aerts A.L."/>
            <person name="Barry K.W."/>
            <person name="Choi C."/>
            <person name="Clum A."/>
            <person name="Coughlan A.Y."/>
            <person name="Deshpande S."/>
            <person name="Douglass A.P."/>
            <person name="Hanson S.J."/>
            <person name="Klenk H.-P."/>
            <person name="LaButti K.M."/>
            <person name="Lapidus A."/>
            <person name="Lindquist E.A."/>
            <person name="Lipzen A.M."/>
            <person name="Meier-Kolthoff J.P."/>
            <person name="Ohm R.A."/>
            <person name="Otillar R.P."/>
            <person name="Pangilinan J.L."/>
            <person name="Peng Y."/>
            <person name="Rokas A."/>
            <person name="Rosa C.A."/>
            <person name="Scheuner C."/>
            <person name="Sibirny A.A."/>
            <person name="Slot J.C."/>
            <person name="Stielow J.B."/>
            <person name="Sun H."/>
            <person name="Kurtzman C.P."/>
            <person name="Blackwell M."/>
            <person name="Grigoriev I.V."/>
            <person name="Jeffries T.W."/>
        </authorList>
    </citation>
    <scope>NUCLEOTIDE SEQUENCE [LARGE SCALE GENOMIC DNA]</scope>
    <source>
        <strain evidence="8 9">DSM 6958</strain>
    </source>
</reference>
<name>A0A1E3PKD6_9ASCO</name>
<dbReference type="Proteomes" id="UP000095009">
    <property type="component" value="Unassembled WGS sequence"/>
</dbReference>
<dbReference type="InterPro" id="IPR000209">
    <property type="entry name" value="Peptidase_S8/S53_dom"/>
</dbReference>
<feature type="non-terminal residue" evidence="8">
    <location>
        <position position="1"/>
    </location>
</feature>
<organism evidence="8 9">
    <name type="scientific">Nadsonia fulvescens var. elongata DSM 6958</name>
    <dbReference type="NCBI Taxonomy" id="857566"/>
    <lineage>
        <taxon>Eukaryota</taxon>
        <taxon>Fungi</taxon>
        <taxon>Dikarya</taxon>
        <taxon>Ascomycota</taxon>
        <taxon>Saccharomycotina</taxon>
        <taxon>Dipodascomycetes</taxon>
        <taxon>Dipodascales</taxon>
        <taxon>Dipodascales incertae sedis</taxon>
        <taxon>Nadsonia</taxon>
    </lineage>
</organism>
<evidence type="ECO:0000256" key="3">
    <source>
        <dbReference type="ARBA" id="ARBA00022801"/>
    </source>
</evidence>
<evidence type="ECO:0000259" key="7">
    <source>
        <dbReference type="Pfam" id="PF00082"/>
    </source>
</evidence>
<evidence type="ECO:0000313" key="9">
    <source>
        <dbReference type="Proteomes" id="UP000095009"/>
    </source>
</evidence>
<keyword evidence="9" id="KW-1185">Reference proteome</keyword>
<evidence type="ECO:0000313" key="8">
    <source>
        <dbReference type="EMBL" id="ODQ65889.1"/>
    </source>
</evidence>
<dbReference type="InterPro" id="IPR034193">
    <property type="entry name" value="PCSK9_ProteinaseK-like"/>
</dbReference>
<dbReference type="Pfam" id="PF00082">
    <property type="entry name" value="Peptidase_S8"/>
    <property type="match status" value="1"/>
</dbReference>
<dbReference type="PROSITE" id="PS51892">
    <property type="entry name" value="SUBTILASE"/>
    <property type="match status" value="1"/>
</dbReference>
<comment type="similarity">
    <text evidence="1 5 6">Belongs to the peptidase S8 family.</text>
</comment>
<accession>A0A1E3PKD6</accession>
<feature type="non-terminal residue" evidence="8">
    <location>
        <position position="374"/>
    </location>
</feature>
<dbReference type="InterPro" id="IPR015500">
    <property type="entry name" value="Peptidase_S8_subtilisin-rel"/>
</dbReference>
<dbReference type="PANTHER" id="PTHR43806">
    <property type="entry name" value="PEPTIDASE S8"/>
    <property type="match status" value="1"/>
</dbReference>
<dbReference type="FunFam" id="3.40.50.200:FF:000007">
    <property type="entry name" value="Subtilisin-like serine protease"/>
    <property type="match status" value="1"/>
</dbReference>
<dbReference type="AlphaFoldDB" id="A0A1E3PKD6"/>
<dbReference type="OrthoDB" id="206201at2759"/>
<dbReference type="SUPFAM" id="SSF52743">
    <property type="entry name" value="Subtilisin-like"/>
    <property type="match status" value="1"/>
</dbReference>
<dbReference type="GO" id="GO:0006508">
    <property type="term" value="P:proteolysis"/>
    <property type="evidence" value="ECO:0007669"/>
    <property type="project" value="UniProtKB-KW"/>
</dbReference>
<evidence type="ECO:0000256" key="6">
    <source>
        <dbReference type="RuleBase" id="RU003355"/>
    </source>
</evidence>
<feature type="domain" description="Peptidase S8/S53" evidence="7">
    <location>
        <begin position="91"/>
        <end position="344"/>
    </location>
</feature>
<evidence type="ECO:0000256" key="4">
    <source>
        <dbReference type="ARBA" id="ARBA00022825"/>
    </source>
</evidence>
<evidence type="ECO:0000256" key="5">
    <source>
        <dbReference type="PROSITE-ProRule" id="PRU01240"/>
    </source>
</evidence>
<dbReference type="STRING" id="857566.A0A1E3PKD6"/>
<keyword evidence="3 5" id="KW-0378">Hydrolase</keyword>
<dbReference type="PRINTS" id="PR00723">
    <property type="entry name" value="SUBTILISIN"/>
</dbReference>
<protein>
    <submittedName>
        <fullName evidence="8">Subtilisin-like protein</fullName>
    </submittedName>
</protein>
<dbReference type="PROSITE" id="PS00136">
    <property type="entry name" value="SUBTILASE_ASP"/>
    <property type="match status" value="1"/>
</dbReference>
<dbReference type="PROSITE" id="PS00138">
    <property type="entry name" value="SUBTILASE_SER"/>
    <property type="match status" value="1"/>
</dbReference>
<dbReference type="PANTHER" id="PTHR43806:SF13">
    <property type="entry name" value="SUBTILASE-TYPE PROTEINASE RRT12"/>
    <property type="match status" value="1"/>
</dbReference>
<keyword evidence="2 5" id="KW-0645">Protease</keyword>
<dbReference type="InterPro" id="IPR023827">
    <property type="entry name" value="Peptidase_S8_Asp-AS"/>
</dbReference>
<evidence type="ECO:0000256" key="2">
    <source>
        <dbReference type="ARBA" id="ARBA00022670"/>
    </source>
</evidence>
<keyword evidence="4 5" id="KW-0720">Serine protease</keyword>
<evidence type="ECO:0000256" key="1">
    <source>
        <dbReference type="ARBA" id="ARBA00011073"/>
    </source>
</evidence>
<feature type="active site" description="Charge relay system" evidence="5">
    <location>
        <position position="100"/>
    </location>
</feature>
<feature type="active site" description="Charge relay system" evidence="5">
    <location>
        <position position="138"/>
    </location>
</feature>
<dbReference type="InterPro" id="IPR023828">
    <property type="entry name" value="Peptidase_S8_Ser-AS"/>
</dbReference>
<dbReference type="GO" id="GO:0004252">
    <property type="term" value="F:serine-type endopeptidase activity"/>
    <property type="evidence" value="ECO:0007669"/>
    <property type="project" value="UniProtKB-UniRule"/>
</dbReference>
<gene>
    <name evidence="8" type="ORF">NADFUDRAFT_13075</name>
</gene>
<dbReference type="InterPro" id="IPR050131">
    <property type="entry name" value="Peptidase_S8_subtilisin-like"/>
</dbReference>
<dbReference type="EMBL" id="KV454409">
    <property type="protein sequence ID" value="ODQ65889.1"/>
    <property type="molecule type" value="Genomic_DNA"/>
</dbReference>